<keyword evidence="3" id="KW-1185">Reference proteome</keyword>
<accession>A0A1R1YN16</accession>
<proteinExistence type="predicted"/>
<dbReference type="OrthoDB" id="5534248at2759"/>
<gene>
    <name evidence="2" type="ORF">AYI69_g2258</name>
</gene>
<dbReference type="InterPro" id="IPR000477">
    <property type="entry name" value="RT_dom"/>
</dbReference>
<dbReference type="Pfam" id="PF00078">
    <property type="entry name" value="RVT_1"/>
    <property type="match status" value="1"/>
</dbReference>
<comment type="caution">
    <text evidence="2">The sequence shown here is derived from an EMBL/GenBank/DDBJ whole genome shotgun (WGS) entry which is preliminary data.</text>
</comment>
<dbReference type="EMBL" id="LSSM01000659">
    <property type="protein sequence ID" value="OMJ28273.1"/>
    <property type="molecule type" value="Genomic_DNA"/>
</dbReference>
<name>A0A1R1YN16_9FUNG</name>
<reference evidence="3" key="1">
    <citation type="submission" date="2017-01" db="EMBL/GenBank/DDBJ databases">
        <authorList>
            <person name="Wang Y."/>
            <person name="White M."/>
            <person name="Kvist S."/>
            <person name="Moncalvo J.-M."/>
        </authorList>
    </citation>
    <scope>NUCLEOTIDE SEQUENCE [LARGE SCALE GENOMIC DNA]</scope>
    <source>
        <strain evidence="3">ID-206-W2</strain>
    </source>
</reference>
<dbReference type="AlphaFoldDB" id="A0A1R1YN16"/>
<dbReference type="PANTHER" id="PTHR47027">
    <property type="entry name" value="REVERSE TRANSCRIPTASE DOMAIN-CONTAINING PROTEIN"/>
    <property type="match status" value="1"/>
</dbReference>
<protein>
    <recommendedName>
        <fullName evidence="1">Reverse transcriptase domain-containing protein</fullName>
    </recommendedName>
</protein>
<sequence>MSLVQKPRSIGIGGKLLNMINEMYYDPKIAVRIGEDISEPSEYHSGVRQGCPASPIIFELLINDIFSDALGVDVPDLTNRIPGLLFAEDAVVLEDSAEILKTSLDAISACQTLRKWL</sequence>
<dbReference type="Proteomes" id="UP000187429">
    <property type="component" value="Unassembled WGS sequence"/>
</dbReference>
<evidence type="ECO:0000313" key="3">
    <source>
        <dbReference type="Proteomes" id="UP000187429"/>
    </source>
</evidence>
<evidence type="ECO:0000259" key="1">
    <source>
        <dbReference type="Pfam" id="PF00078"/>
    </source>
</evidence>
<dbReference type="PANTHER" id="PTHR47027:SF20">
    <property type="entry name" value="REVERSE TRANSCRIPTASE-LIKE PROTEIN WITH RNA-DIRECTED DNA POLYMERASE DOMAIN"/>
    <property type="match status" value="1"/>
</dbReference>
<organism evidence="2 3">
    <name type="scientific">Smittium culicis</name>
    <dbReference type="NCBI Taxonomy" id="133412"/>
    <lineage>
        <taxon>Eukaryota</taxon>
        <taxon>Fungi</taxon>
        <taxon>Fungi incertae sedis</taxon>
        <taxon>Zoopagomycota</taxon>
        <taxon>Kickxellomycotina</taxon>
        <taxon>Harpellomycetes</taxon>
        <taxon>Harpellales</taxon>
        <taxon>Legeriomycetaceae</taxon>
        <taxon>Smittium</taxon>
    </lineage>
</organism>
<feature type="domain" description="Reverse transcriptase" evidence="1">
    <location>
        <begin position="19"/>
        <end position="110"/>
    </location>
</feature>
<evidence type="ECO:0000313" key="2">
    <source>
        <dbReference type="EMBL" id="OMJ28273.1"/>
    </source>
</evidence>